<keyword evidence="8" id="KW-0460">Magnesium</keyword>
<comment type="caution">
    <text evidence="11">The sequence shown here is derived from an EMBL/GenBank/DDBJ whole genome shotgun (WGS) entry which is preliminary data.</text>
</comment>
<keyword evidence="3 11" id="KW-0808">Transferase</keyword>
<evidence type="ECO:0000256" key="1">
    <source>
        <dbReference type="ARBA" id="ARBA00001946"/>
    </source>
</evidence>
<keyword evidence="12" id="KW-1185">Reference proteome</keyword>
<dbReference type="GO" id="GO:0046872">
    <property type="term" value="F:metal ion binding"/>
    <property type="evidence" value="ECO:0007669"/>
    <property type="project" value="UniProtKB-KW"/>
</dbReference>
<dbReference type="InterPro" id="IPR002934">
    <property type="entry name" value="Polymerase_NTP_transf_dom"/>
</dbReference>
<dbReference type="EMBL" id="QDAG01000004">
    <property type="protein sequence ID" value="KAE8128809.1"/>
    <property type="molecule type" value="Genomic_DNA"/>
</dbReference>
<keyword evidence="5" id="KW-0479">Metal-binding</keyword>
<keyword evidence="6" id="KW-0547">Nucleotide-binding</keyword>
<dbReference type="PANTHER" id="PTHR33571">
    <property type="entry name" value="SSL8005 PROTEIN"/>
    <property type="match status" value="1"/>
</dbReference>
<evidence type="ECO:0000259" key="10">
    <source>
        <dbReference type="Pfam" id="PF01909"/>
    </source>
</evidence>
<dbReference type="SUPFAM" id="SSF81301">
    <property type="entry name" value="Nucleotidyltransferase"/>
    <property type="match status" value="1"/>
</dbReference>
<dbReference type="PANTHER" id="PTHR33571:SF12">
    <property type="entry name" value="BSL3053 PROTEIN"/>
    <property type="match status" value="1"/>
</dbReference>
<dbReference type="InterPro" id="IPR052038">
    <property type="entry name" value="Type-VII_TA_antitoxin"/>
</dbReference>
<sequence>MNNDYDFLPSDRCRYYGYMNELTLQEVESVAKRAAESHGVKEMYVYGSVAKGSSGLNSDVDLIYRLAPEKKATAGVIMSLKDELEKGFGRPVSLLSMRTFEFNAKHSPSGKRFYDAVEHDLKRVV</sequence>
<dbReference type="CDD" id="cd05403">
    <property type="entry name" value="NT_KNTase_like"/>
    <property type="match status" value="1"/>
</dbReference>
<keyword evidence="7" id="KW-0067">ATP-binding</keyword>
<organism evidence="11 12">
    <name type="scientific">Bifidobacterium tibiigranuli</name>
    <dbReference type="NCBI Taxonomy" id="2172043"/>
    <lineage>
        <taxon>Bacteria</taxon>
        <taxon>Bacillati</taxon>
        <taxon>Actinomycetota</taxon>
        <taxon>Actinomycetes</taxon>
        <taxon>Bifidobacteriales</taxon>
        <taxon>Bifidobacteriaceae</taxon>
        <taxon>Bifidobacterium</taxon>
    </lineage>
</organism>
<evidence type="ECO:0000256" key="3">
    <source>
        <dbReference type="ARBA" id="ARBA00022679"/>
    </source>
</evidence>
<name>A0A5N6S5N0_9BIFI</name>
<evidence type="ECO:0000256" key="2">
    <source>
        <dbReference type="ARBA" id="ARBA00022649"/>
    </source>
</evidence>
<dbReference type="Gene3D" id="3.30.460.10">
    <property type="entry name" value="Beta Polymerase, domain 2"/>
    <property type="match status" value="1"/>
</dbReference>
<proteinExistence type="inferred from homology"/>
<reference evidence="11 12" key="1">
    <citation type="submission" date="2018-04" db="EMBL/GenBank/DDBJ databases">
        <authorList>
            <person name="Eckel V.P."/>
            <person name="Vogel R.F."/>
        </authorList>
    </citation>
    <scope>NUCLEOTIDE SEQUENCE [LARGE SCALE GENOMIC DNA]</scope>
    <source>
        <strain evidence="12">TMW 2.1764</strain>
    </source>
</reference>
<dbReference type="AlphaFoldDB" id="A0A5N6S5N0"/>
<evidence type="ECO:0000256" key="9">
    <source>
        <dbReference type="ARBA" id="ARBA00038276"/>
    </source>
</evidence>
<dbReference type="Proteomes" id="UP000325415">
    <property type="component" value="Unassembled WGS sequence"/>
</dbReference>
<dbReference type="Pfam" id="PF01909">
    <property type="entry name" value="NTP_transf_2"/>
    <property type="match status" value="1"/>
</dbReference>
<gene>
    <name evidence="11" type="ORF">DDE84_05010</name>
</gene>
<evidence type="ECO:0000256" key="6">
    <source>
        <dbReference type="ARBA" id="ARBA00022741"/>
    </source>
</evidence>
<comment type="similarity">
    <text evidence="9">Belongs to the MntA antitoxin family.</text>
</comment>
<evidence type="ECO:0000313" key="12">
    <source>
        <dbReference type="Proteomes" id="UP000325415"/>
    </source>
</evidence>
<dbReference type="GO" id="GO:0016779">
    <property type="term" value="F:nucleotidyltransferase activity"/>
    <property type="evidence" value="ECO:0007669"/>
    <property type="project" value="UniProtKB-KW"/>
</dbReference>
<evidence type="ECO:0000256" key="7">
    <source>
        <dbReference type="ARBA" id="ARBA00022840"/>
    </source>
</evidence>
<keyword evidence="4" id="KW-0548">Nucleotidyltransferase</keyword>
<evidence type="ECO:0000256" key="4">
    <source>
        <dbReference type="ARBA" id="ARBA00022695"/>
    </source>
</evidence>
<accession>A0A5N6S5N0</accession>
<evidence type="ECO:0000313" key="11">
    <source>
        <dbReference type="EMBL" id="KAE8128809.1"/>
    </source>
</evidence>
<feature type="domain" description="Polymerase nucleotidyl transferase" evidence="10">
    <location>
        <begin position="29"/>
        <end position="102"/>
    </location>
</feature>
<protein>
    <submittedName>
        <fullName evidence="11">Nucleotidyltransferase domain-containing protein</fullName>
    </submittedName>
</protein>
<evidence type="ECO:0000256" key="5">
    <source>
        <dbReference type="ARBA" id="ARBA00022723"/>
    </source>
</evidence>
<dbReference type="InterPro" id="IPR043519">
    <property type="entry name" value="NT_sf"/>
</dbReference>
<comment type="cofactor">
    <cofactor evidence="1">
        <name>Mg(2+)</name>
        <dbReference type="ChEBI" id="CHEBI:18420"/>
    </cofactor>
</comment>
<keyword evidence="2" id="KW-1277">Toxin-antitoxin system</keyword>
<dbReference type="GO" id="GO:0005524">
    <property type="term" value="F:ATP binding"/>
    <property type="evidence" value="ECO:0007669"/>
    <property type="project" value="UniProtKB-KW"/>
</dbReference>
<evidence type="ECO:0000256" key="8">
    <source>
        <dbReference type="ARBA" id="ARBA00022842"/>
    </source>
</evidence>